<proteinExistence type="inferred from homology"/>
<keyword evidence="4" id="KW-0255">Endonuclease</keyword>
<dbReference type="GO" id="GO:0045892">
    <property type="term" value="P:negative regulation of DNA-templated transcription"/>
    <property type="evidence" value="ECO:0007669"/>
    <property type="project" value="TreeGrafter"/>
</dbReference>
<evidence type="ECO:0000256" key="4">
    <source>
        <dbReference type="ARBA" id="ARBA00022759"/>
    </source>
</evidence>
<protein>
    <recommendedName>
        <fullName evidence="7">Endoribonuclease YoeB</fullName>
    </recommendedName>
    <alternativeName>
        <fullName evidence="6">Putative mRNA interferase YoeB</fullName>
    </alternativeName>
</protein>
<keyword evidence="5" id="KW-0378">Hydrolase</keyword>
<accession>A0A401IQV5</accession>
<keyword evidence="3" id="KW-0540">Nuclease</keyword>
<dbReference type="PANTHER" id="PTHR38039:SF1">
    <property type="entry name" value="TOXIN YOEB"/>
    <property type="match status" value="1"/>
</dbReference>
<evidence type="ECO:0000313" key="9">
    <source>
        <dbReference type="Proteomes" id="UP000286848"/>
    </source>
</evidence>
<dbReference type="GO" id="GO:0016787">
    <property type="term" value="F:hydrolase activity"/>
    <property type="evidence" value="ECO:0007669"/>
    <property type="project" value="UniProtKB-KW"/>
</dbReference>
<dbReference type="GO" id="GO:0004519">
    <property type="term" value="F:endonuclease activity"/>
    <property type="evidence" value="ECO:0007669"/>
    <property type="project" value="UniProtKB-KW"/>
</dbReference>
<evidence type="ECO:0000256" key="2">
    <source>
        <dbReference type="ARBA" id="ARBA00022649"/>
    </source>
</evidence>
<name>A0A401IQV5_9LACO</name>
<reference evidence="8 9" key="1">
    <citation type="journal article" date="2019" name="Int. J. Syst. Evol. Microbiol.">
        <title>Lactobacillus salitolerans sp. nov., a novel lactic acid bacterium isolated from spent mushroom substrates.</title>
        <authorList>
            <person name="Tohno M."/>
            <person name="Tanizawa Y."/>
            <person name="Kojima Y."/>
            <person name="Sakamoto M."/>
            <person name="Nakamura Y."/>
            <person name="Ohkuma M."/>
            <person name="Kobayashi H."/>
        </authorList>
    </citation>
    <scope>NUCLEOTIDE SEQUENCE [LARGE SCALE GENOMIC DNA]</scope>
    <source>
        <strain evidence="8 9">YK43</strain>
    </source>
</reference>
<organism evidence="8 9">
    <name type="scientific">Ligilactobacillus salitolerans</name>
    <dbReference type="NCBI Taxonomy" id="1808352"/>
    <lineage>
        <taxon>Bacteria</taxon>
        <taxon>Bacillati</taxon>
        <taxon>Bacillota</taxon>
        <taxon>Bacilli</taxon>
        <taxon>Lactobacillales</taxon>
        <taxon>Lactobacillaceae</taxon>
        <taxon>Ligilactobacillus</taxon>
    </lineage>
</organism>
<keyword evidence="9" id="KW-1185">Reference proteome</keyword>
<dbReference type="Proteomes" id="UP000286848">
    <property type="component" value="Unassembled WGS sequence"/>
</dbReference>
<dbReference type="PANTHER" id="PTHR38039">
    <property type="entry name" value="TOXIN YOEB"/>
    <property type="match status" value="1"/>
</dbReference>
<dbReference type="GO" id="GO:0006401">
    <property type="term" value="P:RNA catabolic process"/>
    <property type="evidence" value="ECO:0007669"/>
    <property type="project" value="InterPro"/>
</dbReference>
<evidence type="ECO:0000256" key="3">
    <source>
        <dbReference type="ARBA" id="ARBA00022722"/>
    </source>
</evidence>
<dbReference type="EMBL" id="BFFP01000003">
    <property type="protein sequence ID" value="GBG93902.1"/>
    <property type="molecule type" value="Genomic_DNA"/>
</dbReference>
<dbReference type="NCBIfam" id="TIGR02116">
    <property type="entry name" value="toxin_Txe_YoeB"/>
    <property type="match status" value="1"/>
</dbReference>
<dbReference type="Gene3D" id="3.30.2310.20">
    <property type="entry name" value="RelE-like"/>
    <property type="match status" value="1"/>
</dbReference>
<dbReference type="AlphaFoldDB" id="A0A401IQV5"/>
<comment type="caution">
    <text evidence="8">The sequence shown here is derived from an EMBL/GenBank/DDBJ whole genome shotgun (WGS) entry which is preliminary data.</text>
</comment>
<comment type="similarity">
    <text evidence="1">Belongs to the YoeB family.</text>
</comment>
<evidence type="ECO:0000256" key="7">
    <source>
        <dbReference type="ARBA" id="ARBA00050056"/>
    </source>
</evidence>
<evidence type="ECO:0000256" key="6">
    <source>
        <dbReference type="ARBA" id="ARBA00030388"/>
    </source>
</evidence>
<sequence length="72" mass="8770">MYWHQQNDKRTIKRINKLVEDIVRHPFEGLGKPGLIKYELTNTWSRRITQEHCLIYQVEDGIIYILSVRDHY</sequence>
<evidence type="ECO:0000313" key="8">
    <source>
        <dbReference type="EMBL" id="GBG93902.1"/>
    </source>
</evidence>
<keyword evidence="2" id="KW-1277">Toxin-antitoxin system</keyword>
<dbReference type="InterPro" id="IPR009614">
    <property type="entry name" value="YoeB_toxin"/>
</dbReference>
<evidence type="ECO:0000256" key="5">
    <source>
        <dbReference type="ARBA" id="ARBA00022801"/>
    </source>
</evidence>
<evidence type="ECO:0000256" key="1">
    <source>
        <dbReference type="ARBA" id="ARBA00008172"/>
    </source>
</evidence>
<dbReference type="Pfam" id="PF06769">
    <property type="entry name" value="YoeB_toxin"/>
    <property type="match status" value="1"/>
</dbReference>
<dbReference type="OrthoDB" id="9801102at2"/>
<dbReference type="SUPFAM" id="SSF143011">
    <property type="entry name" value="RelE-like"/>
    <property type="match status" value="1"/>
</dbReference>
<gene>
    <name evidence="8" type="ORF">LFYK43_03610</name>
</gene>
<dbReference type="InterPro" id="IPR035093">
    <property type="entry name" value="RelE/ParE_toxin_dom_sf"/>
</dbReference>